<evidence type="ECO:0000313" key="2">
    <source>
        <dbReference type="Proteomes" id="UP000230859"/>
    </source>
</evidence>
<reference evidence="1 2" key="1">
    <citation type="submission" date="2017-09" db="EMBL/GenBank/DDBJ databases">
        <title>Depth-based differentiation of microbial function through sediment-hosted aquifers and enrichment of novel symbionts in the deep terrestrial subsurface.</title>
        <authorList>
            <person name="Probst A.J."/>
            <person name="Ladd B."/>
            <person name="Jarett J.K."/>
            <person name="Geller-Mcgrath D.E."/>
            <person name="Sieber C.M."/>
            <person name="Emerson J.B."/>
            <person name="Anantharaman K."/>
            <person name="Thomas B.C."/>
            <person name="Malmstrom R."/>
            <person name="Stieglmeier M."/>
            <person name="Klingl A."/>
            <person name="Woyke T."/>
            <person name="Ryan C.M."/>
            <person name="Banfield J.F."/>
        </authorList>
    </citation>
    <scope>NUCLEOTIDE SEQUENCE [LARGE SCALE GENOMIC DNA]</scope>
    <source>
        <strain evidence="1">CG11_big_fil_rev_8_21_14_0_20_45_26</strain>
    </source>
</reference>
<sequence>MRRDDFEKHMNQLLNLLKKILKNYPGGGQAAQFLDANHADKINVNVCFFNFLPLSEDDIEELEEACDDLLDQETGELSAEAKSEFTWDKNDEDFLKQNGMTF</sequence>
<gene>
    <name evidence="1" type="ORF">COV74_07950</name>
</gene>
<protein>
    <submittedName>
        <fullName evidence="1">Uncharacterized protein</fullName>
    </submittedName>
</protein>
<organism evidence="1 2">
    <name type="scientific">Candidatus Abzuiibacterium crystallinum</name>
    <dbReference type="NCBI Taxonomy" id="1974748"/>
    <lineage>
        <taxon>Bacteria</taxon>
        <taxon>Pseudomonadati</taxon>
        <taxon>Candidatus Omnitrophota</taxon>
        <taxon>Candidatus Abzuiibacterium</taxon>
    </lineage>
</organism>
<dbReference type="Proteomes" id="UP000230859">
    <property type="component" value="Unassembled WGS sequence"/>
</dbReference>
<dbReference type="EMBL" id="PCVY01000064">
    <property type="protein sequence ID" value="PIQ85622.1"/>
    <property type="molecule type" value="Genomic_DNA"/>
</dbReference>
<proteinExistence type="predicted"/>
<name>A0A2H0LMG0_9BACT</name>
<dbReference type="AlphaFoldDB" id="A0A2H0LMG0"/>
<comment type="caution">
    <text evidence="1">The sequence shown here is derived from an EMBL/GenBank/DDBJ whole genome shotgun (WGS) entry which is preliminary data.</text>
</comment>
<accession>A0A2H0LMG0</accession>
<evidence type="ECO:0000313" key="1">
    <source>
        <dbReference type="EMBL" id="PIQ85622.1"/>
    </source>
</evidence>